<keyword evidence="2" id="KW-1185">Reference proteome</keyword>
<comment type="caution">
    <text evidence="1">The sequence shown here is derived from an EMBL/GenBank/DDBJ whole genome shotgun (WGS) entry which is preliminary data.</text>
</comment>
<protein>
    <submittedName>
        <fullName evidence="1">Uncharacterized protein</fullName>
    </submittedName>
</protein>
<dbReference type="AlphaFoldDB" id="A0A662YRQ2"/>
<dbReference type="Proteomes" id="UP000289886">
    <property type="component" value="Unassembled WGS sequence"/>
</dbReference>
<gene>
    <name evidence="1" type="ORF">EOD39_13496</name>
</gene>
<accession>A0A662YRQ2</accession>
<evidence type="ECO:0000313" key="1">
    <source>
        <dbReference type="EMBL" id="RXM98158.1"/>
    </source>
</evidence>
<sequence length="126" mass="12991">MVQGEAVLKVFPDGGWKQAQQEDPGGEPSLWGYPGVGLCFPGVLQPLGGRPATHKREIPGGEVPAPIASMGSAVLEAIDASETASEGTSPADFGASDDIEAVATRSTPVVSDQPSVMTLLYNQNLD</sequence>
<proteinExistence type="predicted"/>
<evidence type="ECO:0000313" key="2">
    <source>
        <dbReference type="Proteomes" id="UP000289886"/>
    </source>
</evidence>
<name>A0A662YRQ2_ACIRT</name>
<dbReference type="EMBL" id="SCEB01000790">
    <property type="protein sequence ID" value="RXM98158.1"/>
    <property type="molecule type" value="Genomic_DNA"/>
</dbReference>
<organism evidence="1 2">
    <name type="scientific">Acipenser ruthenus</name>
    <name type="common">Sterlet sturgeon</name>
    <dbReference type="NCBI Taxonomy" id="7906"/>
    <lineage>
        <taxon>Eukaryota</taxon>
        <taxon>Metazoa</taxon>
        <taxon>Chordata</taxon>
        <taxon>Craniata</taxon>
        <taxon>Vertebrata</taxon>
        <taxon>Euteleostomi</taxon>
        <taxon>Actinopterygii</taxon>
        <taxon>Chondrostei</taxon>
        <taxon>Acipenseriformes</taxon>
        <taxon>Acipenseridae</taxon>
        <taxon>Acipenser</taxon>
    </lineage>
</organism>
<reference evidence="1 2" key="1">
    <citation type="submission" date="2019-01" db="EMBL/GenBank/DDBJ databases">
        <title>Draft Genome and Complete Hox-Cluster Characterization of the Sterlet Sturgeon (Acipenser ruthenus).</title>
        <authorList>
            <person name="Wei Q."/>
        </authorList>
    </citation>
    <scope>NUCLEOTIDE SEQUENCE [LARGE SCALE GENOMIC DNA]</scope>
    <source>
        <strain evidence="1">WHYD16114868_AA</strain>
        <tissue evidence="1">Blood</tissue>
    </source>
</reference>